<evidence type="ECO:0008006" key="3">
    <source>
        <dbReference type="Google" id="ProtNLM"/>
    </source>
</evidence>
<dbReference type="RefSeq" id="WP_022612965.1">
    <property type="nucleotide sequence ID" value="NZ_LK391965.1"/>
</dbReference>
<organism evidence="1 2">
    <name type="scientific">Vibrio nigripulchritudo SOn1</name>
    <dbReference type="NCBI Taxonomy" id="1238450"/>
    <lineage>
        <taxon>Bacteria</taxon>
        <taxon>Pseudomonadati</taxon>
        <taxon>Pseudomonadota</taxon>
        <taxon>Gammaproteobacteria</taxon>
        <taxon>Vibrionales</taxon>
        <taxon>Vibrionaceae</taxon>
        <taxon>Vibrio</taxon>
    </lineage>
</organism>
<evidence type="ECO:0000313" key="2">
    <source>
        <dbReference type="Proteomes" id="UP000018211"/>
    </source>
</evidence>
<dbReference type="EMBL" id="CAOF01000149">
    <property type="protein sequence ID" value="CCO48488.1"/>
    <property type="molecule type" value="Genomic_DNA"/>
</dbReference>
<reference evidence="1 2" key="1">
    <citation type="journal article" date="2013" name="ISME J.">
        <title>Comparative genomics of pathogenic lineages of Vibrio nigripulchritudo identifies virulence-associated traits.</title>
        <authorList>
            <person name="Goudenege D."/>
            <person name="Labreuche Y."/>
            <person name="Krin E."/>
            <person name="Ansquer D."/>
            <person name="Mangenot S."/>
            <person name="Calteau A."/>
            <person name="Medigue C."/>
            <person name="Mazel D."/>
            <person name="Polz M.F."/>
            <person name="Le Roux F."/>
        </authorList>
    </citation>
    <scope>NUCLEOTIDE SEQUENCE [LARGE SCALE GENOMIC DNA]</scope>
    <source>
        <strain evidence="1 2">SOn1</strain>
    </source>
</reference>
<accession>A0AAV2VUS3</accession>
<gene>
    <name evidence="1" type="ORF">VIBNISOn1_560020</name>
</gene>
<protein>
    <recommendedName>
        <fullName evidence="3">30S ribosomal protein S6 modification protein</fullName>
    </recommendedName>
</protein>
<proteinExistence type="predicted"/>
<comment type="caution">
    <text evidence="1">The sequence shown here is derived from an EMBL/GenBank/DDBJ whole genome shotgun (WGS) entry which is preliminary data.</text>
</comment>
<evidence type="ECO:0000313" key="1">
    <source>
        <dbReference type="EMBL" id="CCO48488.1"/>
    </source>
</evidence>
<name>A0AAV2VUS3_9VIBR</name>
<dbReference type="Proteomes" id="UP000018211">
    <property type="component" value="Unassembled WGS sequence"/>
</dbReference>
<sequence>MITQTMIKVWYRVSGEKVLLGEAHSQHVSDLVSTWLEAPRADNDTPNGGYRMSLFDDGGKPIGEKDISSKTAEYLLKKYAGLSNPECIQDAAN</sequence>
<dbReference type="AlphaFoldDB" id="A0AAV2VUS3"/>